<evidence type="ECO:0000313" key="1">
    <source>
        <dbReference type="EMBL" id="KAJ1144548.1"/>
    </source>
</evidence>
<evidence type="ECO:0000313" key="2">
    <source>
        <dbReference type="Proteomes" id="UP001066276"/>
    </source>
</evidence>
<proteinExistence type="predicted"/>
<dbReference type="EMBL" id="JANPWB010000010">
    <property type="protein sequence ID" value="KAJ1144548.1"/>
    <property type="molecule type" value="Genomic_DNA"/>
</dbReference>
<comment type="caution">
    <text evidence="1">The sequence shown here is derived from an EMBL/GenBank/DDBJ whole genome shotgun (WGS) entry which is preliminary data.</text>
</comment>
<accession>A0AAV7QWW1</accession>
<protein>
    <submittedName>
        <fullName evidence="1">Uncharacterized protein</fullName>
    </submittedName>
</protein>
<reference evidence="1" key="1">
    <citation type="journal article" date="2022" name="bioRxiv">
        <title>Sequencing and chromosome-scale assembly of the giantPleurodeles waltlgenome.</title>
        <authorList>
            <person name="Brown T."/>
            <person name="Elewa A."/>
            <person name="Iarovenko S."/>
            <person name="Subramanian E."/>
            <person name="Araus A.J."/>
            <person name="Petzold A."/>
            <person name="Susuki M."/>
            <person name="Suzuki K.-i.T."/>
            <person name="Hayashi T."/>
            <person name="Toyoda A."/>
            <person name="Oliveira C."/>
            <person name="Osipova E."/>
            <person name="Leigh N.D."/>
            <person name="Simon A."/>
            <person name="Yun M.H."/>
        </authorList>
    </citation>
    <scope>NUCLEOTIDE SEQUENCE</scope>
    <source>
        <strain evidence="1">20211129_DDA</strain>
        <tissue evidence="1">Liver</tissue>
    </source>
</reference>
<gene>
    <name evidence="1" type="ORF">NDU88_010846</name>
</gene>
<name>A0AAV7QWW1_PLEWA</name>
<keyword evidence="2" id="KW-1185">Reference proteome</keyword>
<sequence length="98" mass="11616">MAEQLRRDFQMFNRTERCRATVAKCSALGMEIKRKKVRETAVFLESEVSREGVWWVCEKAPGKLLYYLQRYSFYTSIYLRATLLRETAPLSDLVRLEL</sequence>
<dbReference type="Proteomes" id="UP001066276">
    <property type="component" value="Chromosome 6"/>
</dbReference>
<organism evidence="1 2">
    <name type="scientific">Pleurodeles waltl</name>
    <name type="common">Iberian ribbed newt</name>
    <dbReference type="NCBI Taxonomy" id="8319"/>
    <lineage>
        <taxon>Eukaryota</taxon>
        <taxon>Metazoa</taxon>
        <taxon>Chordata</taxon>
        <taxon>Craniata</taxon>
        <taxon>Vertebrata</taxon>
        <taxon>Euteleostomi</taxon>
        <taxon>Amphibia</taxon>
        <taxon>Batrachia</taxon>
        <taxon>Caudata</taxon>
        <taxon>Salamandroidea</taxon>
        <taxon>Salamandridae</taxon>
        <taxon>Pleurodelinae</taxon>
        <taxon>Pleurodeles</taxon>
    </lineage>
</organism>
<dbReference type="AlphaFoldDB" id="A0AAV7QWW1"/>